<comment type="caution">
    <text evidence="2">The sequence shown here is derived from an EMBL/GenBank/DDBJ whole genome shotgun (WGS) entry which is preliminary data.</text>
</comment>
<accession>A0AAW4L4H2</accession>
<dbReference type="EMBL" id="JAHCVJ010000003">
    <property type="protein sequence ID" value="MBT0664430.1"/>
    <property type="molecule type" value="Genomic_DNA"/>
</dbReference>
<proteinExistence type="predicted"/>
<evidence type="ECO:0000313" key="3">
    <source>
        <dbReference type="Proteomes" id="UP000811899"/>
    </source>
</evidence>
<dbReference type="InterPro" id="IPR027387">
    <property type="entry name" value="Cytb/b6-like_sf"/>
</dbReference>
<feature type="transmembrane region" description="Helical" evidence="1">
    <location>
        <begin position="21"/>
        <end position="42"/>
    </location>
</feature>
<organism evidence="2 3">
    <name type="scientific">Geoanaerobacter pelophilus</name>
    <dbReference type="NCBI Taxonomy" id="60036"/>
    <lineage>
        <taxon>Bacteria</taxon>
        <taxon>Pseudomonadati</taxon>
        <taxon>Thermodesulfobacteriota</taxon>
        <taxon>Desulfuromonadia</taxon>
        <taxon>Geobacterales</taxon>
        <taxon>Geobacteraceae</taxon>
        <taxon>Geoanaerobacter</taxon>
    </lineage>
</organism>
<name>A0AAW4L4H2_9BACT</name>
<keyword evidence="1" id="KW-0472">Membrane</keyword>
<dbReference type="GO" id="GO:0016491">
    <property type="term" value="F:oxidoreductase activity"/>
    <property type="evidence" value="ECO:0007669"/>
    <property type="project" value="InterPro"/>
</dbReference>
<evidence type="ECO:0000256" key="1">
    <source>
        <dbReference type="SAM" id="Phobius"/>
    </source>
</evidence>
<dbReference type="AlphaFoldDB" id="A0AAW4L4H2"/>
<keyword evidence="3" id="KW-1185">Reference proteome</keyword>
<sequence length="144" mass="16246">MNQPRSLKTDYLKSSPHFFQLIVVAACFLCLLLFCGAILIQAPLLGPADPGVPPNPAKSAWFLLWIQELVSHGTFLIYPVIILGCFFVILPWLPVYRPAWRASWLPEGQWFVNVLTVVSVAVIIGLTIIAAFFRGTQWQYAWPF</sequence>
<feature type="transmembrane region" description="Helical" evidence="1">
    <location>
        <begin position="110"/>
        <end position="133"/>
    </location>
</feature>
<dbReference type="GO" id="GO:0009055">
    <property type="term" value="F:electron transfer activity"/>
    <property type="evidence" value="ECO:0007669"/>
    <property type="project" value="InterPro"/>
</dbReference>
<dbReference type="Gene3D" id="1.20.810.10">
    <property type="entry name" value="Cytochrome Bc1 Complex, Chain C"/>
    <property type="match status" value="1"/>
</dbReference>
<dbReference type="SUPFAM" id="SSF81648">
    <property type="entry name" value="a domain/subunit of cytochrome bc1 complex (Ubiquinol-cytochrome c reductase)"/>
    <property type="match status" value="1"/>
</dbReference>
<dbReference type="Proteomes" id="UP000811899">
    <property type="component" value="Unassembled WGS sequence"/>
</dbReference>
<dbReference type="RefSeq" id="WP_214171207.1">
    <property type="nucleotide sequence ID" value="NZ_JAHCVJ010000003.1"/>
</dbReference>
<dbReference type="NCBIfam" id="NF040970">
    <property type="entry name" value="memb_ExtQ"/>
    <property type="match status" value="1"/>
</dbReference>
<gene>
    <name evidence="2" type="ORF">KI809_08965</name>
</gene>
<dbReference type="PROSITE" id="PS51257">
    <property type="entry name" value="PROKAR_LIPOPROTEIN"/>
    <property type="match status" value="1"/>
</dbReference>
<evidence type="ECO:0000313" key="2">
    <source>
        <dbReference type="EMBL" id="MBT0664430.1"/>
    </source>
</evidence>
<reference evidence="2 3" key="1">
    <citation type="submission" date="2021-05" db="EMBL/GenBank/DDBJ databases">
        <title>The draft genome of Geobacter pelophilus DSM 12255.</title>
        <authorList>
            <person name="Xu Z."/>
            <person name="Masuda Y."/>
            <person name="Itoh H."/>
            <person name="Senoo K."/>
        </authorList>
    </citation>
    <scope>NUCLEOTIDE SEQUENCE [LARGE SCALE GENOMIC DNA]</scope>
    <source>
        <strain evidence="2 3">DSM 12255</strain>
    </source>
</reference>
<feature type="transmembrane region" description="Helical" evidence="1">
    <location>
        <begin position="62"/>
        <end position="90"/>
    </location>
</feature>
<protein>
    <submittedName>
        <fullName evidence="2">Cytochrome B6</fullName>
    </submittedName>
</protein>
<keyword evidence="1" id="KW-1133">Transmembrane helix</keyword>
<keyword evidence="1" id="KW-0812">Transmembrane</keyword>
<dbReference type="InterPro" id="IPR036150">
    <property type="entry name" value="Cyt_b/b6_C_sf"/>
</dbReference>
<dbReference type="GO" id="GO:0016020">
    <property type="term" value="C:membrane"/>
    <property type="evidence" value="ECO:0007669"/>
    <property type="project" value="InterPro"/>
</dbReference>